<name>A0A1X7RSY2_ZYMT9</name>
<organism evidence="1 2">
    <name type="scientific">Zymoseptoria tritici (strain ST99CH_3D7)</name>
    <dbReference type="NCBI Taxonomy" id="1276538"/>
    <lineage>
        <taxon>Eukaryota</taxon>
        <taxon>Fungi</taxon>
        <taxon>Dikarya</taxon>
        <taxon>Ascomycota</taxon>
        <taxon>Pezizomycotina</taxon>
        <taxon>Dothideomycetes</taxon>
        <taxon>Dothideomycetidae</taxon>
        <taxon>Mycosphaerellales</taxon>
        <taxon>Mycosphaerellaceae</taxon>
        <taxon>Zymoseptoria</taxon>
    </lineage>
</organism>
<accession>A0A1X7RSY2</accession>
<dbReference type="Proteomes" id="UP000215127">
    <property type="component" value="Chromosome 5"/>
</dbReference>
<dbReference type="AlphaFoldDB" id="A0A1X7RSY2"/>
<proteinExistence type="predicted"/>
<keyword evidence="2" id="KW-1185">Reference proteome</keyword>
<reference evidence="1 2" key="1">
    <citation type="submission" date="2016-06" db="EMBL/GenBank/DDBJ databases">
        <authorList>
            <person name="Kjaerup R.B."/>
            <person name="Dalgaard T.S."/>
            <person name="Juul-Madsen H.R."/>
        </authorList>
    </citation>
    <scope>NUCLEOTIDE SEQUENCE [LARGE SCALE GENOMIC DNA]</scope>
</reference>
<sequence length="287" mass="31394">MPPVTSAAVPAIFRSSAEATNPGGKAAKQVREKVFAEEESAVRGGIKRRTRTELSFLLRSCPPCGLIFLAVCFRSLSSGEISASGIRGFGGFPCEMAASATTALAPRALDFLDLTELENATMMFVVEPVPVNGRNLGRVARNEVLNLIDEVDREVFRTAPATATPAELKYSMGTKKFEVLVKLKEAAEEAEKKIVELEGKCGDDGEKKKELRAAKEKVLECMTEVEKAVKKVGAMVALRKSERVMAESVGGPDILWREQSEWREMAMDGNLAWVDFEVSEMARRVFA</sequence>
<protein>
    <submittedName>
        <fullName evidence="1">Uncharacterized protein</fullName>
    </submittedName>
</protein>
<dbReference type="EMBL" id="LT853696">
    <property type="protein sequence ID" value="SMQ50506.1"/>
    <property type="molecule type" value="Genomic_DNA"/>
</dbReference>
<evidence type="ECO:0000313" key="2">
    <source>
        <dbReference type="Proteomes" id="UP000215127"/>
    </source>
</evidence>
<evidence type="ECO:0000313" key="1">
    <source>
        <dbReference type="EMBL" id="SMQ50506.1"/>
    </source>
</evidence>
<gene>
    <name evidence="1" type="ORF">ZT3D7_G5659</name>
</gene>